<reference evidence="4" key="2">
    <citation type="submission" date="2017-03" db="EMBL/GenBank/DDBJ databases">
        <authorList>
            <person name="Afonso C.L."/>
            <person name="Miller P.J."/>
            <person name="Scott M.A."/>
            <person name="Spackman E."/>
            <person name="Goraichik I."/>
            <person name="Dimitrov K.M."/>
            <person name="Suarez D.L."/>
            <person name="Swayne D.E."/>
        </authorList>
    </citation>
    <scope>NUCLEOTIDE SEQUENCE [LARGE SCALE GENOMIC DNA]</scope>
    <source>
        <strain evidence="4">JF4335</strain>
    </source>
</reference>
<sequence>MIFDDSNSPEYQKFKVDKLPTIIRFEKVDYILLLAYYKHKYNKTVKPAQRRNGKSIPKKTKCPKCGAPHEYIYDNNGSKGQFQCKVCGLTFKETNYTTKPIVFICPYCGATLTEQKQRKHFKIHKCNNSKCLYYQRNLKNLPKNIDPCDKYKYKLHYIYREFNINFLKLNPISKHATGFSFKKFSPHIMGLCLTYHVNCKMSILGYQVSDTRATDPCILTMRMAFDKFKDFSGKALNFVADGYSSYPLAKQQFELEKNKEFNLTQVIGLTNDDPVSEEFRWVEQVVERLNRTFKSSYRGTCGYGSDEGALYGFSLWVAYYNFLRPHPYNYWRPLNELKQLDGIDNMPAKWQILISLGQQTILHMQESQTS</sequence>
<protein>
    <recommendedName>
        <fullName evidence="1">Rubredoxin-like domain-containing protein</fullName>
    </recommendedName>
</protein>
<evidence type="ECO:0000313" key="2">
    <source>
        <dbReference type="EMBL" id="SLK12758.1"/>
    </source>
</evidence>
<name>A0A1U6JGQ7_9CLOT</name>
<proteinExistence type="predicted"/>
<evidence type="ECO:0000313" key="3">
    <source>
        <dbReference type="EMBL" id="SLK16352.1"/>
    </source>
</evidence>
<reference evidence="5" key="1">
    <citation type="submission" date="2017-03" db="EMBL/GenBank/DDBJ databases">
        <authorList>
            <person name="Falquet L."/>
            <person name="Falquet L."/>
        </authorList>
    </citation>
    <scope>NUCLEOTIDE SEQUENCE [LARGE SCALE GENOMIC DNA]</scope>
</reference>
<dbReference type="GO" id="GO:0005506">
    <property type="term" value="F:iron ion binding"/>
    <property type="evidence" value="ECO:0007669"/>
    <property type="project" value="InterPro"/>
</dbReference>
<organism evidence="4 5">
    <name type="scientific">Clostridium chauvoei JF4335</name>
    <dbReference type="NCBI Taxonomy" id="1351755"/>
    <lineage>
        <taxon>Bacteria</taxon>
        <taxon>Bacillati</taxon>
        <taxon>Bacillota</taxon>
        <taxon>Clostridia</taxon>
        <taxon>Eubacteriales</taxon>
        <taxon>Clostridiaceae</taxon>
        <taxon>Clostridium</taxon>
    </lineage>
</organism>
<feature type="domain" description="Rubredoxin-like" evidence="1">
    <location>
        <begin position="79"/>
        <end position="124"/>
    </location>
</feature>
<dbReference type="PROSITE" id="PS50903">
    <property type="entry name" value="RUBREDOXIN_LIKE"/>
    <property type="match status" value="1"/>
</dbReference>
<evidence type="ECO:0000313" key="5">
    <source>
        <dbReference type="Proteomes" id="UP000190476"/>
    </source>
</evidence>
<gene>
    <name evidence="2" type="ORF">CCH01_03810</name>
    <name evidence="3" type="ORF">CCH01_10390</name>
    <name evidence="4" type="ORF">CCH01_16780</name>
</gene>
<dbReference type="InterPro" id="IPR024934">
    <property type="entry name" value="Rubredoxin-like_dom"/>
</dbReference>
<dbReference type="EMBL" id="LT799839">
    <property type="protein sequence ID" value="SLK12758.1"/>
    <property type="molecule type" value="Genomic_DNA"/>
</dbReference>
<dbReference type="Proteomes" id="UP000190476">
    <property type="component" value="Chromosome I"/>
</dbReference>
<accession>A0A1U6JGQ7</accession>
<dbReference type="EMBL" id="LT799839">
    <property type="protein sequence ID" value="SLK19480.1"/>
    <property type="molecule type" value="Genomic_DNA"/>
</dbReference>
<evidence type="ECO:0000259" key="1">
    <source>
        <dbReference type="PROSITE" id="PS50903"/>
    </source>
</evidence>
<evidence type="ECO:0000313" key="4">
    <source>
        <dbReference type="EMBL" id="SLK19480.1"/>
    </source>
</evidence>
<dbReference type="SUPFAM" id="SSF144020">
    <property type="entry name" value="FdhE-like"/>
    <property type="match status" value="1"/>
</dbReference>
<dbReference type="EMBL" id="LT799839">
    <property type="protein sequence ID" value="SLK16352.1"/>
    <property type="molecule type" value="Genomic_DNA"/>
</dbReference>
<keyword evidence="5" id="KW-1185">Reference proteome</keyword>
<dbReference type="AlphaFoldDB" id="A0A1U6JGQ7"/>
<dbReference type="InterPro" id="IPR024064">
    <property type="entry name" value="FdhE-like_sf"/>
</dbReference>